<reference evidence="2" key="1">
    <citation type="submission" date="2015-07" db="EMBL/GenBank/DDBJ databases">
        <title>Adaptation to a free-living lifestyle via gene acquisitions in the diplomonad Trepomonas sp. PC1.</title>
        <authorList>
            <person name="Xu F."/>
            <person name="Jerlstrom-Hultqvist J."/>
            <person name="Kolisko M."/>
            <person name="Simpson A.G.B."/>
            <person name="Roger A.J."/>
            <person name="Svard S.G."/>
            <person name="Andersson J.O."/>
        </authorList>
    </citation>
    <scope>NUCLEOTIDE SEQUENCE</scope>
    <source>
        <strain evidence="2">PC1</strain>
    </source>
</reference>
<dbReference type="Pfam" id="PF10209">
    <property type="entry name" value="DUF2340"/>
    <property type="match status" value="1"/>
</dbReference>
<organism evidence="2">
    <name type="scientific">Trepomonas sp. PC1</name>
    <dbReference type="NCBI Taxonomy" id="1076344"/>
    <lineage>
        <taxon>Eukaryota</taxon>
        <taxon>Metamonada</taxon>
        <taxon>Diplomonadida</taxon>
        <taxon>Hexamitidae</taxon>
        <taxon>Hexamitinae</taxon>
        <taxon>Trepomonas</taxon>
    </lineage>
</organism>
<gene>
    <name evidence="2" type="ORF">TPC1_10984</name>
</gene>
<evidence type="ECO:0000313" key="2">
    <source>
        <dbReference type="EMBL" id="JAP95873.1"/>
    </source>
</evidence>
<comment type="similarity">
    <text evidence="1">Belongs to the UPF0538 family.</text>
</comment>
<protein>
    <submittedName>
        <fullName evidence="2">Uncharacterized protein</fullName>
    </submittedName>
</protein>
<feature type="non-terminal residue" evidence="2">
    <location>
        <position position="1"/>
    </location>
</feature>
<dbReference type="EMBL" id="GDID01000733">
    <property type="protein sequence ID" value="JAP95873.1"/>
    <property type="molecule type" value="Transcribed_RNA"/>
</dbReference>
<sequence>INSFEFSTVFYMVVDVNEDTTLKQIQEQINQKIQQDNKYRPVRSKIALFDRMRIYCYPHQQKDMNLTFNDKQGEDLIIAEQTIKELKWFDEAEISYYNFAQYQQWKK</sequence>
<dbReference type="AlphaFoldDB" id="A0A146KGQ4"/>
<dbReference type="PANTHER" id="PTHR18444:SF9">
    <property type="entry name" value="UPF0538 PROTEIN C2ORF76"/>
    <property type="match status" value="1"/>
</dbReference>
<name>A0A146KGQ4_9EUKA</name>
<dbReference type="InterPro" id="IPR018794">
    <property type="entry name" value="UPF0538"/>
</dbReference>
<accession>A0A146KGQ4</accession>
<dbReference type="PANTHER" id="PTHR18444">
    <property type="entry name" value="UPF0538 FAMILY MEMBER"/>
    <property type="match status" value="1"/>
</dbReference>
<proteinExistence type="inferred from homology"/>
<evidence type="ECO:0000256" key="1">
    <source>
        <dbReference type="ARBA" id="ARBA00007176"/>
    </source>
</evidence>